<dbReference type="RefSeq" id="WP_098503602.1">
    <property type="nucleotide sequence ID" value="NZ_PDJQ01000001.1"/>
</dbReference>
<protein>
    <recommendedName>
        <fullName evidence="1 7">Transcriptional regulator MraZ</fullName>
    </recommendedName>
</protein>
<comment type="subunit">
    <text evidence="7">Forms oligomers.</text>
</comment>
<dbReference type="AlphaFoldDB" id="A0A2A9HEG7"/>
<dbReference type="InterPro" id="IPR007159">
    <property type="entry name" value="SpoVT-AbrB_dom"/>
</dbReference>
<dbReference type="InterPro" id="IPR020603">
    <property type="entry name" value="MraZ_dom"/>
</dbReference>
<accession>A0A2A9HEG7</accession>
<dbReference type="PROSITE" id="PS51740">
    <property type="entry name" value="SPOVT_ABRB"/>
    <property type="match status" value="1"/>
</dbReference>
<gene>
    <name evidence="7" type="primary">mraZ</name>
    <name evidence="9" type="ORF">A9A59_1411</name>
</gene>
<dbReference type="InterPro" id="IPR003444">
    <property type="entry name" value="MraZ"/>
</dbReference>
<keyword evidence="5 7" id="KW-0238">DNA-binding</keyword>
<evidence type="ECO:0000256" key="3">
    <source>
        <dbReference type="ARBA" id="ARBA00022737"/>
    </source>
</evidence>
<dbReference type="EMBL" id="PDJQ01000001">
    <property type="protein sequence ID" value="PFG74198.1"/>
    <property type="molecule type" value="Genomic_DNA"/>
</dbReference>
<evidence type="ECO:0000256" key="4">
    <source>
        <dbReference type="ARBA" id="ARBA00023015"/>
    </source>
</evidence>
<dbReference type="GO" id="GO:0005737">
    <property type="term" value="C:cytoplasm"/>
    <property type="evidence" value="ECO:0007669"/>
    <property type="project" value="UniProtKB-UniRule"/>
</dbReference>
<keyword evidence="6 7" id="KW-0804">Transcription</keyword>
<dbReference type="SUPFAM" id="SSF89447">
    <property type="entry name" value="AbrB/MazE/MraZ-like"/>
    <property type="match status" value="1"/>
</dbReference>
<dbReference type="InterPro" id="IPR038619">
    <property type="entry name" value="MraZ_sf"/>
</dbReference>
<comment type="subcellular location">
    <subcellularLocation>
        <location evidence="7">Cytoplasm</location>
        <location evidence="7">Nucleoid</location>
    </subcellularLocation>
</comment>
<keyword evidence="2 7" id="KW-0963">Cytoplasm</keyword>
<feature type="domain" description="SpoVT-AbrB" evidence="8">
    <location>
        <begin position="8"/>
        <end position="50"/>
    </location>
</feature>
<evidence type="ECO:0000256" key="6">
    <source>
        <dbReference type="ARBA" id="ARBA00023163"/>
    </source>
</evidence>
<dbReference type="Proteomes" id="UP000223071">
    <property type="component" value="Unassembled WGS sequence"/>
</dbReference>
<comment type="similarity">
    <text evidence="7">Belongs to the MraZ family.</text>
</comment>
<sequence>MLTRFSGAYDYTLDDRGRVPIPPAFRDALKAGAYIGAGADQCIHVYTLEEFERQAAIFDALPEGDPIAEDARRDFYSTFWPVQLDGQGRVNLRDDLAARAGISQGSREVKVVGVGRRIEIWNAAVYEEREAARKRARAEIAASGFAAAAASSGGGA</sequence>
<evidence type="ECO:0000256" key="7">
    <source>
        <dbReference type="HAMAP-Rule" id="MF_01008"/>
    </source>
</evidence>
<organism evidence="9 10">
    <name type="scientific">Tepidiforma thermophila (strain KCTC 52669 / CGMCC 1.13589 / G233)</name>
    <dbReference type="NCBI Taxonomy" id="2761530"/>
    <lineage>
        <taxon>Bacteria</taxon>
        <taxon>Bacillati</taxon>
        <taxon>Chloroflexota</taxon>
        <taxon>Tepidiformia</taxon>
        <taxon>Tepidiformales</taxon>
        <taxon>Tepidiformaceae</taxon>
        <taxon>Tepidiforma</taxon>
    </lineage>
</organism>
<dbReference type="GO" id="GO:2000143">
    <property type="term" value="P:negative regulation of DNA-templated transcription initiation"/>
    <property type="evidence" value="ECO:0007669"/>
    <property type="project" value="TreeGrafter"/>
</dbReference>
<dbReference type="Gene3D" id="3.40.1550.20">
    <property type="entry name" value="Transcriptional regulator MraZ domain"/>
    <property type="match status" value="1"/>
</dbReference>
<dbReference type="GO" id="GO:0000976">
    <property type="term" value="F:transcription cis-regulatory region binding"/>
    <property type="evidence" value="ECO:0007669"/>
    <property type="project" value="TreeGrafter"/>
</dbReference>
<dbReference type="HAMAP" id="MF_01008">
    <property type="entry name" value="MraZ"/>
    <property type="match status" value="1"/>
</dbReference>
<dbReference type="PANTHER" id="PTHR34701:SF1">
    <property type="entry name" value="TRANSCRIPTIONAL REGULATOR MRAZ"/>
    <property type="match status" value="1"/>
</dbReference>
<dbReference type="CDD" id="cd16321">
    <property type="entry name" value="MraZ_C"/>
    <property type="match status" value="1"/>
</dbReference>
<dbReference type="InterPro" id="IPR035644">
    <property type="entry name" value="MraZ_C"/>
</dbReference>
<dbReference type="InterPro" id="IPR037914">
    <property type="entry name" value="SpoVT-AbrB_sf"/>
</dbReference>
<dbReference type="GO" id="GO:0009295">
    <property type="term" value="C:nucleoid"/>
    <property type="evidence" value="ECO:0007669"/>
    <property type="project" value="UniProtKB-SubCell"/>
</dbReference>
<keyword evidence="3" id="KW-0677">Repeat</keyword>
<evidence type="ECO:0000313" key="9">
    <source>
        <dbReference type="EMBL" id="PFG74198.1"/>
    </source>
</evidence>
<comment type="caution">
    <text evidence="9">The sequence shown here is derived from an EMBL/GenBank/DDBJ whole genome shotgun (WGS) entry which is preliminary data.</text>
</comment>
<dbReference type="GO" id="GO:0003700">
    <property type="term" value="F:DNA-binding transcription factor activity"/>
    <property type="evidence" value="ECO:0007669"/>
    <property type="project" value="UniProtKB-UniRule"/>
</dbReference>
<evidence type="ECO:0000313" key="10">
    <source>
        <dbReference type="Proteomes" id="UP000223071"/>
    </source>
</evidence>
<keyword evidence="10" id="KW-1185">Reference proteome</keyword>
<evidence type="ECO:0000259" key="8">
    <source>
        <dbReference type="PROSITE" id="PS51740"/>
    </source>
</evidence>
<evidence type="ECO:0000256" key="2">
    <source>
        <dbReference type="ARBA" id="ARBA00022490"/>
    </source>
</evidence>
<dbReference type="PANTHER" id="PTHR34701">
    <property type="entry name" value="TRANSCRIPTIONAL REGULATOR MRAZ"/>
    <property type="match status" value="1"/>
</dbReference>
<evidence type="ECO:0000256" key="5">
    <source>
        <dbReference type="ARBA" id="ARBA00023125"/>
    </source>
</evidence>
<dbReference type="CDD" id="cd16320">
    <property type="entry name" value="MraZ_N"/>
    <property type="match status" value="1"/>
</dbReference>
<evidence type="ECO:0000256" key="1">
    <source>
        <dbReference type="ARBA" id="ARBA00013860"/>
    </source>
</evidence>
<dbReference type="Pfam" id="PF02381">
    <property type="entry name" value="MraZ"/>
    <property type="match status" value="2"/>
</dbReference>
<reference evidence="9 10" key="1">
    <citation type="submission" date="2017-09" db="EMBL/GenBank/DDBJ databases">
        <title>Sequencing the genomes of two abundant thermophiles in Great Basin hot springs: Thermocrinis jamiesonii and novel Chloroflexi Thermoflexus hugenholtzii.</title>
        <authorList>
            <person name="Hedlund B."/>
        </authorList>
    </citation>
    <scope>NUCLEOTIDE SEQUENCE [LARGE SCALE GENOMIC DNA]</scope>
    <source>
        <strain evidence="9 10">G233</strain>
    </source>
</reference>
<proteinExistence type="inferred from homology"/>
<keyword evidence="4 7" id="KW-0805">Transcription regulation</keyword>
<name>A0A2A9HEG7_TEPT2</name>
<dbReference type="InterPro" id="IPR035642">
    <property type="entry name" value="MraZ_N"/>
</dbReference>